<evidence type="ECO:0000313" key="2">
    <source>
        <dbReference type="Proteomes" id="UP001362899"/>
    </source>
</evidence>
<accession>A0AAV5RLY0</accession>
<organism evidence="1 2">
    <name type="scientific">Starmerella bacillaris</name>
    <name type="common">Yeast</name>
    <name type="synonym">Candida zemplinina</name>
    <dbReference type="NCBI Taxonomy" id="1247836"/>
    <lineage>
        <taxon>Eukaryota</taxon>
        <taxon>Fungi</taxon>
        <taxon>Dikarya</taxon>
        <taxon>Ascomycota</taxon>
        <taxon>Saccharomycotina</taxon>
        <taxon>Dipodascomycetes</taxon>
        <taxon>Dipodascales</taxon>
        <taxon>Trichomonascaceae</taxon>
        <taxon>Starmerella</taxon>
    </lineage>
</organism>
<comment type="caution">
    <text evidence="1">The sequence shown here is derived from an EMBL/GenBank/DDBJ whole genome shotgun (WGS) entry which is preliminary data.</text>
</comment>
<dbReference type="Proteomes" id="UP001362899">
    <property type="component" value="Unassembled WGS sequence"/>
</dbReference>
<sequence length="325" mass="36687">MDDICSSENFTSQPKRLPKPFEYASNKADVFEAFESGFFTEVIDRTTSLIPESKDDMALALRLWYIRIQSLLFLHLGFYAAEEINKSLRPVFEPDFTESLETAEMKLAAFKLRLLLVPVRTKGINQSTVASYYAMGGEARAYAREAQNDTETEKKWLSLLELSGIYALSSLVALQEYETCVEFCRTHFSVTKNVFYAKTAAMLNLTIGDTFSARYWIDKVNEIDSEEGAKILAVVKFSDEDGDRTYPALVDFYSGKVKDALTELESAAMNQHSANGALLSSNIANLFAVYDLVLPDAEEHRQKFVNSLESPHLESTEMTAYFRTD</sequence>
<name>A0AAV5RLY0_STABA</name>
<evidence type="ECO:0000313" key="1">
    <source>
        <dbReference type="EMBL" id="GMM52555.1"/>
    </source>
</evidence>
<dbReference type="EMBL" id="BTGC01000008">
    <property type="protein sequence ID" value="GMM52555.1"/>
    <property type="molecule type" value="Genomic_DNA"/>
</dbReference>
<reference evidence="1 2" key="1">
    <citation type="journal article" date="2023" name="Elife">
        <title>Identification of key yeast species and microbe-microbe interactions impacting larval growth of Drosophila in the wild.</title>
        <authorList>
            <person name="Mure A."/>
            <person name="Sugiura Y."/>
            <person name="Maeda R."/>
            <person name="Honda K."/>
            <person name="Sakurai N."/>
            <person name="Takahashi Y."/>
            <person name="Watada M."/>
            <person name="Katoh T."/>
            <person name="Gotoh A."/>
            <person name="Gotoh Y."/>
            <person name="Taniguchi I."/>
            <person name="Nakamura K."/>
            <person name="Hayashi T."/>
            <person name="Katayama T."/>
            <person name="Uemura T."/>
            <person name="Hattori Y."/>
        </authorList>
    </citation>
    <scope>NUCLEOTIDE SEQUENCE [LARGE SCALE GENOMIC DNA]</scope>
    <source>
        <strain evidence="1 2">SB-73</strain>
    </source>
</reference>
<keyword evidence="2" id="KW-1185">Reference proteome</keyword>
<gene>
    <name evidence="1" type="ORF">DASB73_035180</name>
</gene>
<protein>
    <submittedName>
        <fullName evidence="1">Uncharacterized protein</fullName>
    </submittedName>
</protein>
<dbReference type="AlphaFoldDB" id="A0AAV5RLY0"/>
<proteinExistence type="predicted"/>